<comment type="caution">
    <text evidence="1">The sequence shown here is derived from an EMBL/GenBank/DDBJ whole genome shotgun (WGS) entry which is preliminary data.</text>
</comment>
<gene>
    <name evidence="1" type="ORF">B1A_05106</name>
</gene>
<feature type="non-terminal residue" evidence="1">
    <location>
        <position position="1"/>
    </location>
</feature>
<protein>
    <submittedName>
        <fullName evidence="1">Uncharacterized protein</fullName>
    </submittedName>
</protein>
<evidence type="ECO:0000313" key="1">
    <source>
        <dbReference type="EMBL" id="EQD73138.1"/>
    </source>
</evidence>
<dbReference type="AlphaFoldDB" id="T1BX01"/>
<reference evidence="1" key="1">
    <citation type="submission" date="2013-08" db="EMBL/GenBank/DDBJ databases">
        <authorList>
            <person name="Mendez C."/>
            <person name="Richter M."/>
            <person name="Ferrer M."/>
            <person name="Sanchez J."/>
        </authorList>
    </citation>
    <scope>NUCLEOTIDE SEQUENCE</scope>
</reference>
<dbReference type="EMBL" id="AUZX01003719">
    <property type="protein sequence ID" value="EQD73138.1"/>
    <property type="molecule type" value="Genomic_DNA"/>
</dbReference>
<organism evidence="1">
    <name type="scientific">mine drainage metagenome</name>
    <dbReference type="NCBI Taxonomy" id="410659"/>
    <lineage>
        <taxon>unclassified sequences</taxon>
        <taxon>metagenomes</taxon>
        <taxon>ecological metagenomes</taxon>
    </lineage>
</organism>
<proteinExistence type="predicted"/>
<feature type="non-terminal residue" evidence="1">
    <location>
        <position position="82"/>
    </location>
</feature>
<sequence>GLVAVGLAGWFVVSQMTGHNPPVSAFFPASVHESPKPEYRIFHWRNGTFRCRIDHLNSTGKRPWNCIRIHPPKKAIKPSPPV</sequence>
<accession>T1BX01</accession>
<reference evidence="1" key="2">
    <citation type="journal article" date="2014" name="ISME J.">
        <title>Microbial stratification in low pH oxic and suboxic macroscopic growths along an acid mine drainage.</title>
        <authorList>
            <person name="Mendez-Garcia C."/>
            <person name="Mesa V."/>
            <person name="Sprenger R.R."/>
            <person name="Richter M."/>
            <person name="Diez M.S."/>
            <person name="Solano J."/>
            <person name="Bargiela R."/>
            <person name="Golyshina O.V."/>
            <person name="Manteca A."/>
            <person name="Ramos J.L."/>
            <person name="Gallego J.R."/>
            <person name="Llorente I."/>
            <person name="Martins Dos Santos V.A."/>
            <person name="Jensen O.N."/>
            <person name="Pelaez A.I."/>
            <person name="Sanchez J."/>
            <person name="Ferrer M."/>
        </authorList>
    </citation>
    <scope>NUCLEOTIDE SEQUENCE</scope>
</reference>
<name>T1BX01_9ZZZZ</name>